<comment type="similarity">
    <text evidence="2 10 11">Belongs to the TonB-dependent receptor family.</text>
</comment>
<sequence length="917" mass="97674">MTKETVISRSLRLAFSGAVAFGTIAAQAQTTDASMQRVEITGSSIKRAQAEGALPVQTVTHEDIAKMGVTNTEALLQQITAISAVGGVPSATGVGSSTYGEATVSLRGIGGSKTLILVNGRRLANYATDGTAVDINAIPLAAVDHVEVLKDGASGVYGSDAIGGVINFILRNNFNGVEASAYASATKDGGGLTKKASVIAGWGDFDEDRYNITVAADVSKDTTIYGSQRSYAKNSWNNNGLREQSATPSGAITSFLPNTTPNQFGVIPNTLAALGKGLGNPLAPNNCAANGSEYDANLDTCRFNSAPYVGLVPQTERANLSASFRFKLNENNELFVEGFHSQQKTDNNSQPSPYSNSFLSTDSAFAAANVYPSIIVSPSSPYYPAAWLAANAPAQAGKPISVSYRAFDAGNRSTEDMAKLSHLVIGMRGVVKGYDYDVAYTHNSSDVSESTQQGYSNQVALVKLLSNNPAFNPWTKFQSPELAKQIYATNYVGQMIHSTLTNDSLTARMSGDLYQLPAGMAKFALGASATSEKLDLNPSAAYQSGDVSGYGGQVLPLSASRSYQAIFGELNVPIVKHLESDLALRTDRYPNATSTNPKISFRYQPLSQLLVRASYGRGFRVGALPELNNPQTVATTATFTDPVSGTSGQFNQTVGGNANLKPEKSEQSSLGLVIDPVQGVSIAVDYWKINVNNLITTLSPEFIVEKAAAGDSNYTGLVRRDAGGNITNIYATNLNAGSLKTEGIDIDARWTIAKTANYGTFATRLNGTYTTKFDEKLPDGTVQASVAHTIDANGSPLNAVANGGVIFRWKHQWTMDWKYQKWGVNLTQNFQSGYWDAARADSATGTDAVHVGAFSTWDAQASYSGFKNLQIRAGVKNLFNRKPPEVITLGNYFQGGYDPSYYDAHGATGYISATYKF</sequence>
<comment type="subcellular location">
    <subcellularLocation>
        <location evidence="1 10">Cell outer membrane</location>
        <topology evidence="1 10">Multi-pass membrane protein</topology>
    </subcellularLocation>
</comment>
<organism evidence="15 16">
    <name type="scientific">Duganella fentianensis</name>
    <dbReference type="NCBI Taxonomy" id="2692177"/>
    <lineage>
        <taxon>Bacteria</taxon>
        <taxon>Pseudomonadati</taxon>
        <taxon>Pseudomonadota</taxon>
        <taxon>Betaproteobacteria</taxon>
        <taxon>Burkholderiales</taxon>
        <taxon>Oxalobacteraceae</taxon>
        <taxon>Telluria group</taxon>
        <taxon>Duganella</taxon>
    </lineage>
</organism>
<keyword evidence="3 10" id="KW-0813">Transport</keyword>
<feature type="chain" id="PRO_5032911049" evidence="12">
    <location>
        <begin position="29"/>
        <end position="917"/>
    </location>
</feature>
<dbReference type="SUPFAM" id="SSF56935">
    <property type="entry name" value="Porins"/>
    <property type="match status" value="1"/>
</dbReference>
<dbReference type="EMBL" id="WWCL01000001">
    <property type="protein sequence ID" value="MYN44822.1"/>
    <property type="molecule type" value="Genomic_DNA"/>
</dbReference>
<feature type="signal peptide" evidence="12">
    <location>
        <begin position="1"/>
        <end position="28"/>
    </location>
</feature>
<evidence type="ECO:0000256" key="3">
    <source>
        <dbReference type="ARBA" id="ARBA00022448"/>
    </source>
</evidence>
<dbReference type="PANTHER" id="PTHR47234">
    <property type="match status" value="1"/>
</dbReference>
<feature type="domain" description="TonB-dependent receptor plug" evidence="14">
    <location>
        <begin position="53"/>
        <end position="165"/>
    </location>
</feature>
<accession>A0A845HVF3</accession>
<keyword evidence="9 10" id="KW-0998">Cell outer membrane</keyword>
<evidence type="ECO:0000256" key="8">
    <source>
        <dbReference type="ARBA" id="ARBA00023170"/>
    </source>
</evidence>
<evidence type="ECO:0000259" key="13">
    <source>
        <dbReference type="Pfam" id="PF00593"/>
    </source>
</evidence>
<proteinExistence type="inferred from homology"/>
<keyword evidence="5 10" id="KW-0812">Transmembrane</keyword>
<evidence type="ECO:0000256" key="1">
    <source>
        <dbReference type="ARBA" id="ARBA00004571"/>
    </source>
</evidence>
<evidence type="ECO:0000256" key="7">
    <source>
        <dbReference type="ARBA" id="ARBA00023136"/>
    </source>
</evidence>
<evidence type="ECO:0000313" key="15">
    <source>
        <dbReference type="EMBL" id="MYN44822.1"/>
    </source>
</evidence>
<gene>
    <name evidence="15" type="ORF">GTP23_07005</name>
</gene>
<dbReference type="InterPro" id="IPR000531">
    <property type="entry name" value="Beta-barrel_TonB"/>
</dbReference>
<keyword evidence="12" id="KW-0732">Signal</keyword>
<dbReference type="RefSeq" id="WP_161034416.1">
    <property type="nucleotide sequence ID" value="NZ_WWCL01000001.1"/>
</dbReference>
<evidence type="ECO:0000256" key="9">
    <source>
        <dbReference type="ARBA" id="ARBA00023237"/>
    </source>
</evidence>
<keyword evidence="8 15" id="KW-0675">Receptor</keyword>
<evidence type="ECO:0000256" key="2">
    <source>
        <dbReference type="ARBA" id="ARBA00009810"/>
    </source>
</evidence>
<dbReference type="AlphaFoldDB" id="A0A845HVF3"/>
<comment type="caution">
    <text evidence="15">The sequence shown here is derived from an EMBL/GenBank/DDBJ whole genome shotgun (WGS) entry which is preliminary data.</text>
</comment>
<evidence type="ECO:0000256" key="10">
    <source>
        <dbReference type="PROSITE-ProRule" id="PRU01360"/>
    </source>
</evidence>
<keyword evidence="16" id="KW-1185">Reference proteome</keyword>
<dbReference type="PROSITE" id="PS52016">
    <property type="entry name" value="TONB_DEPENDENT_REC_3"/>
    <property type="match status" value="1"/>
</dbReference>
<name>A0A845HVF3_9BURK</name>
<protein>
    <submittedName>
        <fullName evidence="15">TonB-dependent receptor</fullName>
    </submittedName>
</protein>
<evidence type="ECO:0000256" key="4">
    <source>
        <dbReference type="ARBA" id="ARBA00022452"/>
    </source>
</evidence>
<dbReference type="InterPro" id="IPR012910">
    <property type="entry name" value="Plug_dom"/>
</dbReference>
<evidence type="ECO:0000259" key="14">
    <source>
        <dbReference type="Pfam" id="PF07715"/>
    </source>
</evidence>
<evidence type="ECO:0000313" key="16">
    <source>
        <dbReference type="Proteomes" id="UP000444316"/>
    </source>
</evidence>
<keyword evidence="4 10" id="KW-1134">Transmembrane beta strand</keyword>
<dbReference type="Pfam" id="PF07715">
    <property type="entry name" value="Plug"/>
    <property type="match status" value="1"/>
</dbReference>
<evidence type="ECO:0000256" key="12">
    <source>
        <dbReference type="SAM" id="SignalP"/>
    </source>
</evidence>
<dbReference type="Gene3D" id="2.170.130.10">
    <property type="entry name" value="TonB-dependent receptor, plug domain"/>
    <property type="match status" value="1"/>
</dbReference>
<keyword evidence="7 10" id="KW-0472">Membrane</keyword>
<dbReference type="Proteomes" id="UP000444316">
    <property type="component" value="Unassembled WGS sequence"/>
</dbReference>
<evidence type="ECO:0000256" key="11">
    <source>
        <dbReference type="RuleBase" id="RU003357"/>
    </source>
</evidence>
<dbReference type="InterPro" id="IPR037066">
    <property type="entry name" value="Plug_dom_sf"/>
</dbReference>
<dbReference type="Gene3D" id="2.40.170.20">
    <property type="entry name" value="TonB-dependent receptor, beta-barrel domain"/>
    <property type="match status" value="1"/>
</dbReference>
<evidence type="ECO:0000256" key="5">
    <source>
        <dbReference type="ARBA" id="ARBA00022692"/>
    </source>
</evidence>
<reference evidence="15" key="1">
    <citation type="submission" date="2019-12" db="EMBL/GenBank/DDBJ databases">
        <title>Novel species isolated from a subtropical stream in China.</title>
        <authorList>
            <person name="Lu H."/>
        </authorList>
    </citation>
    <scope>NUCLEOTIDE SEQUENCE [LARGE SCALE GENOMIC DNA]</scope>
    <source>
        <strain evidence="15">FT93W</strain>
    </source>
</reference>
<dbReference type="GO" id="GO:0009279">
    <property type="term" value="C:cell outer membrane"/>
    <property type="evidence" value="ECO:0007669"/>
    <property type="project" value="UniProtKB-SubCell"/>
</dbReference>
<evidence type="ECO:0000256" key="6">
    <source>
        <dbReference type="ARBA" id="ARBA00023077"/>
    </source>
</evidence>
<dbReference type="PANTHER" id="PTHR47234:SF2">
    <property type="entry name" value="TONB-DEPENDENT RECEPTOR"/>
    <property type="match status" value="1"/>
</dbReference>
<feature type="domain" description="TonB-dependent receptor-like beta-barrel" evidence="13">
    <location>
        <begin position="432"/>
        <end position="878"/>
    </location>
</feature>
<keyword evidence="6 11" id="KW-0798">TonB box</keyword>
<dbReference type="InterPro" id="IPR036942">
    <property type="entry name" value="Beta-barrel_TonB_sf"/>
</dbReference>
<dbReference type="InterPro" id="IPR039426">
    <property type="entry name" value="TonB-dep_rcpt-like"/>
</dbReference>
<dbReference type="Pfam" id="PF00593">
    <property type="entry name" value="TonB_dep_Rec_b-barrel"/>
    <property type="match status" value="1"/>
</dbReference>